<evidence type="ECO:0000256" key="2">
    <source>
        <dbReference type="ARBA" id="ARBA00022763"/>
    </source>
</evidence>
<organism evidence="6 7">
    <name type="scientific">Aphanomyces invadans</name>
    <dbReference type="NCBI Taxonomy" id="157072"/>
    <lineage>
        <taxon>Eukaryota</taxon>
        <taxon>Sar</taxon>
        <taxon>Stramenopiles</taxon>
        <taxon>Oomycota</taxon>
        <taxon>Saprolegniomycetes</taxon>
        <taxon>Saprolegniales</taxon>
        <taxon>Verrucalvaceae</taxon>
        <taxon>Aphanomyces</taxon>
    </lineage>
</organism>
<dbReference type="VEuPathDB" id="FungiDB:H310_06534"/>
<dbReference type="PANTHER" id="PTHR15107:SF0">
    <property type="entry name" value="DNA ENDONUCLEASE ACTIVATOR CTP1 C-TERMINAL DOMAIN-CONTAINING PROTEIN"/>
    <property type="match status" value="1"/>
</dbReference>
<name>A0A418AYQ9_9STRA</name>
<keyword evidence="2" id="KW-0227">DNA damage</keyword>
<feature type="compositionally biased region" description="Basic and acidic residues" evidence="4">
    <location>
        <begin position="256"/>
        <end position="266"/>
    </location>
</feature>
<accession>A0A418AYQ9</accession>
<feature type="compositionally biased region" description="Basic and acidic residues" evidence="4">
    <location>
        <begin position="63"/>
        <end position="76"/>
    </location>
</feature>
<dbReference type="EMBL" id="QUSY01000276">
    <property type="protein sequence ID" value="RHY30763.1"/>
    <property type="molecule type" value="Genomic_DNA"/>
</dbReference>
<feature type="region of interest" description="Disordered" evidence="4">
    <location>
        <begin position="241"/>
        <end position="266"/>
    </location>
</feature>
<feature type="compositionally biased region" description="Polar residues" evidence="4">
    <location>
        <begin position="77"/>
        <end position="90"/>
    </location>
</feature>
<evidence type="ECO:0000256" key="4">
    <source>
        <dbReference type="SAM" id="MobiDB-lite"/>
    </source>
</evidence>
<keyword evidence="7" id="KW-1185">Reference proteome</keyword>
<feature type="domain" description="DNA endonuclease activator Ctp1 C-terminal" evidence="5">
    <location>
        <begin position="308"/>
        <end position="336"/>
    </location>
</feature>
<feature type="domain" description="DNA endonuclease activator Ctp1 C-terminal" evidence="5">
    <location>
        <begin position="272"/>
        <end position="302"/>
    </location>
</feature>
<sequence>MASELCPSCTLVQGGTKEEGRDSLHQCVYRTKLAVLAQRFRLLQKTLEQQQLVIEKQQRKLEQRRSRAKQEARHDTVPSTQKNNHYTQGPSISLDTPFRDQSKLHHDIVAEGDRNDSKESIRARGDTVTSGMPASSVMVGQVSVQPRQIKDGFISTRRPSDDSENLGCKNGFLKGSSMHVAAPLSSRSANMSADPKDMMNYPLKRAKHDPQNVSPAVEQATSLDSSRPGGKISYTLSHVPSTRAAKATTSTATSQRRSDRDIARPNSRPDFKYIEVVRNRDARMALPGHACEECAQYYAALGDEFEGHQFACSRHRAKWEPYATPEDFWRLSFPDSPS</sequence>
<dbReference type="InterPro" id="IPR033316">
    <property type="entry name" value="RBBP8-like"/>
</dbReference>
<keyword evidence="3" id="KW-0539">Nucleus</keyword>
<feature type="region of interest" description="Disordered" evidence="4">
    <location>
        <begin position="63"/>
        <end position="90"/>
    </location>
</feature>
<dbReference type="GO" id="GO:0003684">
    <property type="term" value="F:damaged DNA binding"/>
    <property type="evidence" value="ECO:0007669"/>
    <property type="project" value="TreeGrafter"/>
</dbReference>
<evidence type="ECO:0000256" key="3">
    <source>
        <dbReference type="ARBA" id="ARBA00023242"/>
    </source>
</evidence>
<feature type="region of interest" description="Disordered" evidence="4">
    <location>
        <begin position="113"/>
        <end position="133"/>
    </location>
</feature>
<dbReference type="PANTHER" id="PTHR15107">
    <property type="entry name" value="RETINOBLASTOMA BINDING PROTEIN 8"/>
    <property type="match status" value="1"/>
</dbReference>
<dbReference type="AlphaFoldDB" id="A0A418AYQ9"/>
<feature type="compositionally biased region" description="Low complexity" evidence="4">
    <location>
        <begin position="241"/>
        <end position="255"/>
    </location>
</feature>
<dbReference type="GO" id="GO:0010792">
    <property type="term" value="P:DNA double-strand break processing involved in repair via single-strand annealing"/>
    <property type="evidence" value="ECO:0007669"/>
    <property type="project" value="TreeGrafter"/>
</dbReference>
<feature type="compositionally biased region" description="Basic and acidic residues" evidence="4">
    <location>
        <begin position="113"/>
        <end position="125"/>
    </location>
</feature>
<comment type="subcellular location">
    <subcellularLocation>
        <location evidence="1">Nucleus</location>
    </subcellularLocation>
</comment>
<evidence type="ECO:0000259" key="5">
    <source>
        <dbReference type="Pfam" id="PF08573"/>
    </source>
</evidence>
<dbReference type="InterPro" id="IPR013882">
    <property type="entry name" value="Ctp1_C"/>
</dbReference>
<dbReference type="Proteomes" id="UP000285060">
    <property type="component" value="Unassembled WGS sequence"/>
</dbReference>
<dbReference type="Pfam" id="PF08573">
    <property type="entry name" value="SAE2"/>
    <property type="match status" value="2"/>
</dbReference>
<comment type="caution">
    <text evidence="6">The sequence shown here is derived from an EMBL/GenBank/DDBJ whole genome shotgun (WGS) entry which is preliminary data.</text>
</comment>
<evidence type="ECO:0000313" key="6">
    <source>
        <dbReference type="EMBL" id="RHY30763.1"/>
    </source>
</evidence>
<dbReference type="GO" id="GO:0005634">
    <property type="term" value="C:nucleus"/>
    <property type="evidence" value="ECO:0007669"/>
    <property type="project" value="UniProtKB-SubCell"/>
</dbReference>
<reference evidence="6 7" key="1">
    <citation type="submission" date="2018-08" db="EMBL/GenBank/DDBJ databases">
        <title>Aphanomyces genome sequencing and annotation.</title>
        <authorList>
            <person name="Minardi D."/>
            <person name="Oidtmann B."/>
            <person name="Van Der Giezen M."/>
            <person name="Studholme D.J."/>
        </authorList>
    </citation>
    <scope>NUCLEOTIDE SEQUENCE [LARGE SCALE GENOMIC DNA]</scope>
    <source>
        <strain evidence="6 7">NJM0002</strain>
    </source>
</reference>
<evidence type="ECO:0000256" key="1">
    <source>
        <dbReference type="ARBA" id="ARBA00004123"/>
    </source>
</evidence>
<feature type="compositionally biased region" description="Polar residues" evidence="4">
    <location>
        <begin position="211"/>
        <end position="225"/>
    </location>
</feature>
<gene>
    <name evidence="6" type="ORF">DYB32_004042</name>
</gene>
<feature type="region of interest" description="Disordered" evidence="4">
    <location>
        <begin position="207"/>
        <end position="229"/>
    </location>
</feature>
<proteinExistence type="predicted"/>
<protein>
    <recommendedName>
        <fullName evidence="5">DNA endonuclease activator Ctp1 C-terminal domain-containing protein</fullName>
    </recommendedName>
</protein>
<evidence type="ECO:0000313" key="7">
    <source>
        <dbReference type="Proteomes" id="UP000285060"/>
    </source>
</evidence>